<feature type="region of interest" description="Disordered" evidence="1">
    <location>
        <begin position="1"/>
        <end position="26"/>
    </location>
</feature>
<evidence type="ECO:0000313" key="4">
    <source>
        <dbReference type="Proteomes" id="UP000298781"/>
    </source>
</evidence>
<organism evidence="3 4">
    <name type="scientific">Phreatobacter stygius</name>
    <dbReference type="NCBI Taxonomy" id="1940610"/>
    <lineage>
        <taxon>Bacteria</taxon>
        <taxon>Pseudomonadati</taxon>
        <taxon>Pseudomonadota</taxon>
        <taxon>Alphaproteobacteria</taxon>
        <taxon>Hyphomicrobiales</taxon>
        <taxon>Phreatobacteraceae</taxon>
        <taxon>Phreatobacter</taxon>
    </lineage>
</organism>
<keyword evidence="4" id="KW-1185">Reference proteome</keyword>
<feature type="domain" description="Gp5/Type VI secretion system Vgr protein OB-fold" evidence="2">
    <location>
        <begin position="52"/>
        <end position="117"/>
    </location>
</feature>
<evidence type="ECO:0000256" key="1">
    <source>
        <dbReference type="SAM" id="MobiDB-lite"/>
    </source>
</evidence>
<feature type="compositionally biased region" description="Basic residues" evidence="1">
    <location>
        <begin position="1"/>
        <end position="19"/>
    </location>
</feature>
<name>A0A4D7B782_9HYPH</name>
<dbReference type="Proteomes" id="UP000298781">
    <property type="component" value="Chromosome"/>
</dbReference>
<dbReference type="Gene3D" id="2.40.50.230">
    <property type="entry name" value="Gp5 N-terminal domain"/>
    <property type="match status" value="1"/>
</dbReference>
<protein>
    <recommendedName>
        <fullName evidence="2">Gp5/Type VI secretion system Vgr protein OB-fold domain-containing protein</fullName>
    </recommendedName>
</protein>
<dbReference type="EMBL" id="CP039690">
    <property type="protein sequence ID" value="QCI65536.1"/>
    <property type="molecule type" value="Genomic_DNA"/>
</dbReference>
<dbReference type="InterPro" id="IPR006531">
    <property type="entry name" value="Gp5/Vgr_OB"/>
</dbReference>
<evidence type="ECO:0000259" key="2">
    <source>
        <dbReference type="Pfam" id="PF04717"/>
    </source>
</evidence>
<dbReference type="AlphaFoldDB" id="A0A4D7B782"/>
<gene>
    <name evidence="3" type="ORF">E8M01_15770</name>
</gene>
<proteinExistence type="predicted"/>
<feature type="region of interest" description="Disordered" evidence="1">
    <location>
        <begin position="119"/>
        <end position="140"/>
    </location>
</feature>
<dbReference type="Pfam" id="PF04717">
    <property type="entry name" value="Phage_base_V"/>
    <property type="match status" value="1"/>
</dbReference>
<evidence type="ECO:0000313" key="3">
    <source>
        <dbReference type="EMBL" id="QCI65536.1"/>
    </source>
</evidence>
<sequence length="204" mass="22191">MGARRDRRRGHAGRGHRRTGSPVMSTSLEDIIGEIVFRQQDEDRRRANNRVEGTVKQVDAAKRRIKVDVGTPGQELMTPWIRTREMNGRFQTHFLPKAGEKVTVVSVDGEISEASVVEPGTYSDQKESPSDRADEGVIQTGKTRMTWREDRLHGRVGEGANAASFSAGNGVAKLRVGSAFIAVSGGRIVASSEVVVGADPNPDL</sequence>
<dbReference type="InterPro" id="IPR037026">
    <property type="entry name" value="Vgr_OB-fold_dom_sf"/>
</dbReference>
<dbReference type="OrthoDB" id="7852340at2"/>
<feature type="compositionally biased region" description="Basic and acidic residues" evidence="1">
    <location>
        <begin position="124"/>
        <end position="135"/>
    </location>
</feature>
<reference evidence="3 4" key="1">
    <citation type="submission" date="2019-04" db="EMBL/GenBank/DDBJ databases">
        <title>Phreatobacter aquaticus sp. nov.</title>
        <authorList>
            <person name="Choi A."/>
        </authorList>
    </citation>
    <scope>NUCLEOTIDE SEQUENCE [LARGE SCALE GENOMIC DNA]</scope>
    <source>
        <strain evidence="3 4">KCTC 52518</strain>
    </source>
</reference>
<dbReference type="KEGG" id="pstg:E8M01_15770"/>
<accession>A0A4D7B782</accession>